<evidence type="ECO:0000256" key="1">
    <source>
        <dbReference type="PROSITE-ProRule" id="PRU00339"/>
    </source>
</evidence>
<evidence type="ECO:0000313" key="7">
    <source>
        <dbReference type="Proteomes" id="UP000273898"/>
    </source>
</evidence>
<dbReference type="Gene3D" id="3.30.565.10">
    <property type="entry name" value="Histidine kinase-like ATPase, C-terminal domain"/>
    <property type="match status" value="1"/>
</dbReference>
<dbReference type="Proteomes" id="UP000297429">
    <property type="component" value="Unassembled WGS sequence"/>
</dbReference>
<evidence type="ECO:0000256" key="3">
    <source>
        <dbReference type="SAM" id="Phobius"/>
    </source>
</evidence>
<keyword evidence="3" id="KW-0812">Transmembrane</keyword>
<keyword evidence="2" id="KW-0175">Coiled coil</keyword>
<keyword evidence="1" id="KW-0802">TPR repeat</keyword>
<dbReference type="OrthoDB" id="6190788at2"/>
<dbReference type="PANTHER" id="PTHR34220:SF7">
    <property type="entry name" value="SENSOR HISTIDINE KINASE YPDA"/>
    <property type="match status" value="1"/>
</dbReference>
<dbReference type="GO" id="GO:0000155">
    <property type="term" value="F:phosphorelay sensor kinase activity"/>
    <property type="evidence" value="ECO:0007669"/>
    <property type="project" value="InterPro"/>
</dbReference>
<dbReference type="SUPFAM" id="SSF48452">
    <property type="entry name" value="TPR-like"/>
    <property type="match status" value="1"/>
</dbReference>
<dbReference type="InterPro" id="IPR036890">
    <property type="entry name" value="HATPase_C_sf"/>
</dbReference>
<keyword evidence="3" id="KW-0472">Membrane</keyword>
<evidence type="ECO:0000259" key="4">
    <source>
        <dbReference type="Pfam" id="PF06580"/>
    </source>
</evidence>
<feature type="repeat" description="TPR" evidence="1">
    <location>
        <begin position="276"/>
        <end position="309"/>
    </location>
</feature>
<feature type="coiled-coil region" evidence="2">
    <location>
        <begin position="415"/>
        <end position="444"/>
    </location>
</feature>
<dbReference type="InterPro" id="IPR011990">
    <property type="entry name" value="TPR-like_helical_dom_sf"/>
</dbReference>
<dbReference type="InterPro" id="IPR050640">
    <property type="entry name" value="Bact_2-comp_sensor_kinase"/>
</dbReference>
<dbReference type="SMART" id="SM00028">
    <property type="entry name" value="TPR"/>
    <property type="match status" value="3"/>
</dbReference>
<dbReference type="SUPFAM" id="SSF55874">
    <property type="entry name" value="ATPase domain of HSP90 chaperone/DNA topoisomerase II/histidine kinase"/>
    <property type="match status" value="1"/>
</dbReference>
<reference evidence="6 8" key="2">
    <citation type="submission" date="2019-03" db="EMBL/GenBank/DDBJ databases">
        <authorList>
            <person name="He R.-H."/>
        </authorList>
    </citation>
    <scope>NUCLEOTIDE SEQUENCE [LARGE SCALE GENOMIC DNA]</scope>
    <source>
        <strain evidence="6 8">DSM 19624</strain>
    </source>
</reference>
<comment type="caution">
    <text evidence="5">The sequence shown here is derived from an EMBL/GenBank/DDBJ whole genome shotgun (WGS) entry which is preliminary data.</text>
</comment>
<dbReference type="PROSITE" id="PS51257">
    <property type="entry name" value="PROKAR_LIPOPROTEIN"/>
    <property type="match status" value="1"/>
</dbReference>
<keyword evidence="5" id="KW-0418">Kinase</keyword>
<dbReference type="Pfam" id="PF06580">
    <property type="entry name" value="His_kinase"/>
    <property type="match status" value="1"/>
</dbReference>
<dbReference type="RefSeq" id="WP_121283950.1">
    <property type="nucleotide sequence ID" value="NZ_RCCK01000011.1"/>
</dbReference>
<feature type="domain" description="Signal transduction histidine kinase internal region" evidence="4">
    <location>
        <begin position="435"/>
        <end position="512"/>
    </location>
</feature>
<dbReference type="Gene3D" id="1.25.40.10">
    <property type="entry name" value="Tetratricopeptide repeat domain"/>
    <property type="match status" value="1"/>
</dbReference>
<feature type="transmembrane region" description="Helical" evidence="3">
    <location>
        <begin position="393"/>
        <end position="413"/>
    </location>
</feature>
<sequence>MSLKINIAVSIISLCIVSSCGPKKTPKSDIKNQQVNTVTEKDYLQKIFDLDTLPTGKGKTAIILKEENVFKQDANYNTNPFYHYFKARAYELERKTDSAIIAYKKMKIKKKWDDIDLLKTCSIVDHSINNGIMVEAVLMNQIVAATQIAERKKSKLVYKYYDLLAKAYYQNENNKQALYYSELYYQHHPHKWHRVVKQRYYDICFLLASRLQDYKKMSGYNAKARLLAKAILDSMALARTYDNETQIYALQKDYRNALKSSKIYFNYLAKINMLHDVAFNNLAKSYLNVNQSDSAIFYFKKGLELAKSNNPEKQKSYLYKGLIDAYAMKGDYKQAFNVALKAHAIEIEDLKAIDVVKIQELHEKYEAGKKDQDIAVLKSKNQLSESIIRQQKWLIFSVLIVFLGTIALIYTIYRQRSLKEKNKLLRSENERLNIEQKLLQAQLNPHFVFNAIANLQSLIASGDTSESVRYLSFFSKLLRNVLEQSRRDFIPIDEEIASLHNYMQLQQMRYHHLFDYEIVADELDAELTLIPPMLVQPFIENAIEHGFRDIQYKGMLKIQFKLANGQLLITVDDNGSGITSKGKLQSGKTSLAQVILKQRLQALFKLDCQQANFAIVDKKINNDKGVKVQITIPAVYD</sequence>
<organism evidence="5 7">
    <name type="scientific">Pedobacter alluvionis</name>
    <dbReference type="NCBI Taxonomy" id="475253"/>
    <lineage>
        <taxon>Bacteria</taxon>
        <taxon>Pseudomonadati</taxon>
        <taxon>Bacteroidota</taxon>
        <taxon>Sphingobacteriia</taxon>
        <taxon>Sphingobacteriales</taxon>
        <taxon>Sphingobacteriaceae</taxon>
        <taxon>Pedobacter</taxon>
    </lineage>
</organism>
<gene>
    <name evidence="5" type="ORF">BCL90_2252</name>
    <name evidence="6" type="ORF">E3V97_05960</name>
</gene>
<accession>A0A497Y5C9</accession>
<reference evidence="5 7" key="1">
    <citation type="submission" date="2018-10" db="EMBL/GenBank/DDBJ databases">
        <title>Genomic Encyclopedia of Archaeal and Bacterial Type Strains, Phase II (KMG-II): from individual species to whole genera.</title>
        <authorList>
            <person name="Goeker M."/>
        </authorList>
    </citation>
    <scope>NUCLEOTIDE SEQUENCE [LARGE SCALE GENOMIC DNA]</scope>
    <source>
        <strain evidence="5 7">DSM 19624</strain>
    </source>
</reference>
<evidence type="ECO:0000313" key="5">
    <source>
        <dbReference type="EMBL" id="RLJ77176.1"/>
    </source>
</evidence>
<keyword evidence="3" id="KW-1133">Transmembrane helix</keyword>
<dbReference type="InterPro" id="IPR010559">
    <property type="entry name" value="Sig_transdc_His_kin_internal"/>
</dbReference>
<dbReference type="Proteomes" id="UP000273898">
    <property type="component" value="Unassembled WGS sequence"/>
</dbReference>
<evidence type="ECO:0000313" key="6">
    <source>
        <dbReference type="EMBL" id="TFB33590.1"/>
    </source>
</evidence>
<name>A0A497Y5C9_9SPHI</name>
<dbReference type="PROSITE" id="PS50005">
    <property type="entry name" value="TPR"/>
    <property type="match status" value="1"/>
</dbReference>
<proteinExistence type="predicted"/>
<evidence type="ECO:0000256" key="2">
    <source>
        <dbReference type="SAM" id="Coils"/>
    </source>
</evidence>
<dbReference type="GO" id="GO:0016020">
    <property type="term" value="C:membrane"/>
    <property type="evidence" value="ECO:0007669"/>
    <property type="project" value="InterPro"/>
</dbReference>
<dbReference type="AlphaFoldDB" id="A0A497Y5C9"/>
<dbReference type="PANTHER" id="PTHR34220">
    <property type="entry name" value="SENSOR HISTIDINE KINASE YPDA"/>
    <property type="match status" value="1"/>
</dbReference>
<keyword evidence="8" id="KW-1185">Reference proteome</keyword>
<evidence type="ECO:0000313" key="8">
    <source>
        <dbReference type="Proteomes" id="UP000297429"/>
    </source>
</evidence>
<dbReference type="EMBL" id="SOPX01000001">
    <property type="protein sequence ID" value="TFB33590.1"/>
    <property type="molecule type" value="Genomic_DNA"/>
</dbReference>
<dbReference type="InterPro" id="IPR019734">
    <property type="entry name" value="TPR_rpt"/>
</dbReference>
<keyword evidence="5" id="KW-0808">Transferase</keyword>
<dbReference type="EMBL" id="RCCK01000011">
    <property type="protein sequence ID" value="RLJ77176.1"/>
    <property type="molecule type" value="Genomic_DNA"/>
</dbReference>
<protein>
    <submittedName>
        <fullName evidence="5 6">Histidine kinase</fullName>
    </submittedName>
</protein>